<dbReference type="InterPro" id="IPR036179">
    <property type="entry name" value="Ig-like_dom_sf"/>
</dbReference>
<comment type="caution">
    <text evidence="3">The sequence shown here is derived from an EMBL/GenBank/DDBJ whole genome shotgun (WGS) entry which is preliminary data.</text>
</comment>
<dbReference type="InterPro" id="IPR013098">
    <property type="entry name" value="Ig_I-set"/>
</dbReference>
<evidence type="ECO:0000313" key="4">
    <source>
        <dbReference type="Proteomes" id="UP000192578"/>
    </source>
</evidence>
<evidence type="ECO:0000256" key="1">
    <source>
        <dbReference type="SAM" id="MobiDB-lite"/>
    </source>
</evidence>
<proteinExistence type="predicted"/>
<accession>A0A1W0XFF9</accession>
<organism evidence="3 4">
    <name type="scientific">Hypsibius exemplaris</name>
    <name type="common">Freshwater tardigrade</name>
    <dbReference type="NCBI Taxonomy" id="2072580"/>
    <lineage>
        <taxon>Eukaryota</taxon>
        <taxon>Metazoa</taxon>
        <taxon>Ecdysozoa</taxon>
        <taxon>Tardigrada</taxon>
        <taxon>Eutardigrada</taxon>
        <taxon>Parachela</taxon>
        <taxon>Hypsibioidea</taxon>
        <taxon>Hypsibiidae</taxon>
        <taxon>Hypsibius</taxon>
    </lineage>
</organism>
<dbReference type="InterPro" id="IPR013783">
    <property type="entry name" value="Ig-like_fold"/>
</dbReference>
<protein>
    <recommendedName>
        <fullName evidence="2">Immunoglobulin I-set domain-containing protein</fullName>
    </recommendedName>
</protein>
<name>A0A1W0XFF9_HYPEX</name>
<dbReference type="Gene3D" id="2.60.40.10">
    <property type="entry name" value="Immunoglobulins"/>
    <property type="match status" value="1"/>
</dbReference>
<dbReference type="OrthoDB" id="504170at2759"/>
<reference evidence="4" key="1">
    <citation type="submission" date="2017-01" db="EMBL/GenBank/DDBJ databases">
        <title>Comparative genomics of anhydrobiosis in the tardigrade Hypsibius dujardini.</title>
        <authorList>
            <person name="Yoshida Y."/>
            <person name="Koutsovoulos G."/>
            <person name="Laetsch D."/>
            <person name="Stevens L."/>
            <person name="Kumar S."/>
            <person name="Horikawa D."/>
            <person name="Ishino K."/>
            <person name="Komine S."/>
            <person name="Tomita M."/>
            <person name="Blaxter M."/>
            <person name="Arakawa K."/>
        </authorList>
    </citation>
    <scope>NUCLEOTIDE SEQUENCE [LARGE SCALE GENOMIC DNA]</scope>
    <source>
        <strain evidence="4">Z151</strain>
    </source>
</reference>
<evidence type="ECO:0000259" key="2">
    <source>
        <dbReference type="Pfam" id="PF07679"/>
    </source>
</evidence>
<dbReference type="Proteomes" id="UP000192578">
    <property type="component" value="Unassembled WGS sequence"/>
</dbReference>
<feature type="domain" description="Immunoglobulin I-set" evidence="2">
    <location>
        <begin position="8"/>
        <end position="97"/>
    </location>
</feature>
<sequence length="104" mass="11366">MSAVRKSPNMTQKPTTKEAADGKSLLIELRATSHSEPQIAWLVNGAQVQDGGRYKLVFKKEQGDAYYASLNVSDTQKGATATKYEVKLRNDAGESSAWIQSFLG</sequence>
<dbReference type="Pfam" id="PF07679">
    <property type="entry name" value="I-set"/>
    <property type="match status" value="1"/>
</dbReference>
<keyword evidence="4" id="KW-1185">Reference proteome</keyword>
<evidence type="ECO:0000313" key="3">
    <source>
        <dbReference type="EMBL" id="OQV26216.1"/>
    </source>
</evidence>
<dbReference type="SUPFAM" id="SSF48726">
    <property type="entry name" value="Immunoglobulin"/>
    <property type="match status" value="1"/>
</dbReference>
<dbReference type="AlphaFoldDB" id="A0A1W0XFF9"/>
<gene>
    <name evidence="3" type="ORF">BV898_00335</name>
</gene>
<feature type="region of interest" description="Disordered" evidence="1">
    <location>
        <begin position="1"/>
        <end position="22"/>
    </location>
</feature>
<dbReference type="EMBL" id="MTYJ01000001">
    <property type="protein sequence ID" value="OQV26216.1"/>
    <property type="molecule type" value="Genomic_DNA"/>
</dbReference>